<dbReference type="InterPro" id="IPR013320">
    <property type="entry name" value="ConA-like_dom_sf"/>
</dbReference>
<organism evidence="1 2">
    <name type="scientific">Microvirga tunisiensis</name>
    <dbReference type="NCBI Taxonomy" id="2108360"/>
    <lineage>
        <taxon>Bacteria</taxon>
        <taxon>Pseudomonadati</taxon>
        <taxon>Pseudomonadota</taxon>
        <taxon>Alphaproteobacteria</taxon>
        <taxon>Hyphomicrobiales</taxon>
        <taxon>Methylobacteriaceae</taxon>
        <taxon>Microvirga</taxon>
    </lineage>
</organism>
<reference evidence="1 2" key="1">
    <citation type="journal article" date="2019" name="Syst. Appl. Microbiol.">
        <title>Microvirga tunisiensis sp. nov., a root nodule symbiotic bacterium isolated from Lupinus micranthus and L. luteus grown in Northern Tunisia.</title>
        <authorList>
            <person name="Msaddak A."/>
            <person name="Rejili M."/>
            <person name="Duran D."/>
            <person name="Mars M."/>
            <person name="Palacios J.M."/>
            <person name="Ruiz-Argueso T."/>
            <person name="Rey L."/>
            <person name="Imperial J."/>
        </authorList>
    </citation>
    <scope>NUCLEOTIDE SEQUENCE [LARGE SCALE GENOMIC DNA]</scope>
    <source>
        <strain evidence="1 2">Lmie10</strain>
    </source>
</reference>
<dbReference type="PANTHER" id="PTHR35332:SF2">
    <property type="entry name" value="REGULATION OF ENOLASE PROTEIN 1"/>
    <property type="match status" value="1"/>
</dbReference>
<dbReference type="InterPro" id="IPR015987">
    <property type="entry name" value="UCP022704"/>
</dbReference>
<dbReference type="Pfam" id="PF07081">
    <property type="entry name" value="DUF1349"/>
    <property type="match status" value="1"/>
</dbReference>
<dbReference type="RefSeq" id="WP_152716684.1">
    <property type="nucleotide sequence ID" value="NZ_VOSJ01000186.1"/>
</dbReference>
<comment type="caution">
    <text evidence="1">The sequence shown here is derived from an EMBL/GenBank/DDBJ whole genome shotgun (WGS) entry which is preliminary data.</text>
</comment>
<dbReference type="SUPFAM" id="SSF49899">
    <property type="entry name" value="Concanavalin A-like lectins/glucanases"/>
    <property type="match status" value="1"/>
</dbReference>
<evidence type="ECO:0000313" key="1">
    <source>
        <dbReference type="EMBL" id="MPR29806.1"/>
    </source>
</evidence>
<keyword evidence="2" id="KW-1185">Reference proteome</keyword>
<dbReference type="Proteomes" id="UP000403266">
    <property type="component" value="Unassembled WGS sequence"/>
</dbReference>
<dbReference type="OrthoDB" id="9814707at2"/>
<dbReference type="EMBL" id="VOSK01000272">
    <property type="protein sequence ID" value="MPR29806.1"/>
    <property type="molecule type" value="Genomic_DNA"/>
</dbReference>
<sequence>MHWLNEPPCWRTDGNTLHVTTGEKTDFWRETHYGFIRDGGHLYFERAGGDFTAEVTVAGSYQTLYDQAGLMLRIDERNWIKAGLEFVGGKRLLSCVVTREASDWSIVSGFDAPEVLTIRLTRQGTAARVEWTSGHGAAFETFRLAYFPLSDEALIGPMCCSPQRAGFQVRFDGFNIEPSAVDEFDD</sequence>
<dbReference type="PIRSF" id="PIRSF022704">
    <property type="entry name" value="UCP022704"/>
    <property type="match status" value="1"/>
</dbReference>
<dbReference type="InterPro" id="IPR009784">
    <property type="entry name" value="DUF1349"/>
</dbReference>
<gene>
    <name evidence="1" type="ORF">FS320_33245</name>
</gene>
<accession>A0A5N7N1P4</accession>
<protein>
    <submittedName>
        <fullName evidence="1">DUF1349 domain-containing protein</fullName>
    </submittedName>
</protein>
<name>A0A5N7N1P4_9HYPH</name>
<dbReference type="PANTHER" id="PTHR35332">
    <property type="entry name" value="REGULATION OF ENOLASE PROTEIN 1"/>
    <property type="match status" value="1"/>
</dbReference>
<dbReference type="Gene3D" id="2.60.120.200">
    <property type="match status" value="1"/>
</dbReference>
<evidence type="ECO:0000313" key="2">
    <source>
        <dbReference type="Proteomes" id="UP000403266"/>
    </source>
</evidence>
<proteinExistence type="predicted"/>
<dbReference type="AlphaFoldDB" id="A0A5N7N1P4"/>